<reference evidence="10" key="2">
    <citation type="submission" date="2020-06" db="EMBL/GenBank/DDBJ databases">
        <authorList>
            <person name="Sheffer M."/>
        </authorList>
    </citation>
    <scope>NUCLEOTIDE SEQUENCE</scope>
</reference>
<sequence length="1205" mass="135771">MKVLLVFALVLVAVSARSQPYKHIHPLSQKMIDYVNFLNTTWKAGRNFHEGVTMKHIKGLLGVHKDNHKYRLPSIRHAVPGDLPDSFDAREQWPHCHTISEIRDQGSCGSCWAFGAAEAMSDRHCIHSNGKVDVEISAEDLLSCCDSCGMGCNGGFPGSAWEYWVDKGLVTGGLYNSHVGCQPYTIASCEHHSKGKLPPCGDIVDTPQCVHMCEKGYNVSYRADKHYGKKSYSVDEQEDQIKTEIYKNGPVEAAFTVYADFVTYKSGVYKHVTGEEMGGHAIRILGWGVESGTPYWLVANSWNTDWGDKGYGVEGPNLLEIDEATVDSEEIGHLIKRPGFDDVKDYDSDSSLYSIPFGDNEVHDPDWTCFDRQFCYGTLGRASIYSVILLDANKLLDLLNCTIRFRTPEGEYEGVLNKVLPAAELIVVGKVILLPDRRMGSLNFGFSELTNIRVINRPDSLKERNAGKKDVLPVYPKTKMERLFDLDGSSDIEDDESPDSYHTEYEMKLVPHLSKFIPRDFEIIDTFNKEFNLAIKHIKKQAAIGVSLEGIKISRSGTLTWLCISTPYCNFLFDILALGEQAFQKGLKSILEDAKIQKIFHDCRLASDCLYHKYNVCLVNVFDTQVADFIVMMQMIEKDKIDSRVNTLDACLSYYLEVPTNYLYGHANFDEDKDSLNFHALRPLKHEIQDVLIKNVMYLHLLKRELELALQMPLRRATDVYLNSIQKLKDKELHIVPHKPDELPAEMHLEGIQIFRYRDFEYLNNSVASGPPYRTINNPMMTYLNYRTEYKNGQKKDKESIVNKHENHNRLAISSEKKYKANVNLSKADESTSWFKSLSVNSSVNSNDSNQGCSIDSEKNQIINNCKVGTNKILKDLNGGNTFASNKNVVKSEVSPYSESTTVQNPIMRGMLELISKKSRENQETMKVAPDELNQMSRYSLQTSLENFGMDSKSAASDSNNSNELSHFKSVYSSACSNDAVETETSHIQRPSTVRKKSSSELLELLSKMQSLNHLKVADTSSDELTNEMGNIKNASNAKLLQINNSAVKNEENCSDSDLEEVAARVRARGILFQNLKTETATNDYASVPDLCSKKFQVKPIKEICKLSRGDVECTSENVRVHYSDTIDKLSEFDVKVNHKKSCLADLYKKAGDMNLLWTEEDSETVPRCNQSDECVNNFRAAVLSDESSDVELCSRLIPAGMLGY</sequence>
<dbReference type="SUPFAM" id="SSF53098">
    <property type="entry name" value="Ribonuclease H-like"/>
    <property type="match status" value="1"/>
</dbReference>
<dbReference type="AlphaFoldDB" id="A0A8T0EWJ2"/>
<dbReference type="EMBL" id="JABXBU010002072">
    <property type="protein sequence ID" value="KAF8778746.1"/>
    <property type="molecule type" value="Genomic_DNA"/>
</dbReference>
<dbReference type="Pfam" id="PF08127">
    <property type="entry name" value="Propeptide_C1"/>
    <property type="match status" value="1"/>
</dbReference>
<dbReference type="Gene3D" id="3.90.70.10">
    <property type="entry name" value="Cysteine proteinases"/>
    <property type="match status" value="1"/>
</dbReference>
<dbReference type="SUPFAM" id="SSF54001">
    <property type="entry name" value="Cysteine proteinases"/>
    <property type="match status" value="1"/>
</dbReference>
<gene>
    <name evidence="10" type="ORF">HNY73_015440</name>
</gene>
<dbReference type="PROSITE" id="PS00139">
    <property type="entry name" value="THIOL_PROTEASE_CYS"/>
    <property type="match status" value="1"/>
</dbReference>
<dbReference type="InterPro" id="IPR000169">
    <property type="entry name" value="Pept_cys_AS"/>
</dbReference>
<dbReference type="InterPro" id="IPR036397">
    <property type="entry name" value="RNaseH_sf"/>
</dbReference>
<dbReference type="SMART" id="SM00474">
    <property type="entry name" value="35EXOc"/>
    <property type="match status" value="1"/>
</dbReference>
<feature type="domain" description="Peptidase C1A papain C-terminal" evidence="9">
    <location>
        <begin position="83"/>
        <end position="329"/>
    </location>
</feature>
<dbReference type="FunFam" id="3.90.70.10:FF:000031">
    <property type="entry name" value="Cathepsin B"/>
    <property type="match status" value="1"/>
</dbReference>
<dbReference type="GO" id="GO:0008408">
    <property type="term" value="F:3'-5' exonuclease activity"/>
    <property type="evidence" value="ECO:0007669"/>
    <property type="project" value="InterPro"/>
</dbReference>
<feature type="domain" description="3'-5' exonuclease" evidence="8">
    <location>
        <begin position="522"/>
        <end position="711"/>
    </location>
</feature>
<dbReference type="GO" id="GO:0004197">
    <property type="term" value="F:cysteine-type endopeptidase activity"/>
    <property type="evidence" value="ECO:0007669"/>
    <property type="project" value="InterPro"/>
</dbReference>
<dbReference type="Pfam" id="PF00112">
    <property type="entry name" value="Peptidase_C1"/>
    <property type="match status" value="1"/>
</dbReference>
<dbReference type="GO" id="GO:0003676">
    <property type="term" value="F:nucleic acid binding"/>
    <property type="evidence" value="ECO:0007669"/>
    <property type="project" value="InterPro"/>
</dbReference>
<evidence type="ECO:0000256" key="6">
    <source>
        <dbReference type="ARBA" id="ARBA00023157"/>
    </source>
</evidence>
<dbReference type="Proteomes" id="UP000807504">
    <property type="component" value="Unassembled WGS sequence"/>
</dbReference>
<name>A0A8T0EWJ2_ARGBR</name>
<keyword evidence="11" id="KW-1185">Reference proteome</keyword>
<keyword evidence="4" id="KW-0788">Thiol protease</keyword>
<evidence type="ECO:0000256" key="4">
    <source>
        <dbReference type="ARBA" id="ARBA00022807"/>
    </source>
</evidence>
<dbReference type="GO" id="GO:0006508">
    <property type="term" value="P:proteolysis"/>
    <property type="evidence" value="ECO:0007669"/>
    <property type="project" value="UniProtKB-KW"/>
</dbReference>
<dbReference type="InterPro" id="IPR052144">
    <property type="entry name" value="piRNA_biogenesis_EXD1"/>
</dbReference>
<accession>A0A8T0EWJ2</accession>
<evidence type="ECO:0000256" key="5">
    <source>
        <dbReference type="ARBA" id="ARBA00023145"/>
    </source>
</evidence>
<dbReference type="GO" id="GO:1990923">
    <property type="term" value="C:PET complex"/>
    <property type="evidence" value="ECO:0007669"/>
    <property type="project" value="TreeGrafter"/>
</dbReference>
<keyword evidence="2 7" id="KW-0732">Signal</keyword>
<dbReference type="InterPro" id="IPR025660">
    <property type="entry name" value="Pept_his_AS"/>
</dbReference>
<dbReference type="Pfam" id="PF01612">
    <property type="entry name" value="DNA_pol_A_exo1"/>
    <property type="match status" value="1"/>
</dbReference>
<evidence type="ECO:0000256" key="7">
    <source>
        <dbReference type="SAM" id="SignalP"/>
    </source>
</evidence>
<dbReference type="PANTHER" id="PTHR46628">
    <property type="entry name" value="PIRNA BIOGENESIS PROTEIN EXD1"/>
    <property type="match status" value="1"/>
</dbReference>
<protein>
    <submittedName>
        <fullName evidence="10">Cathepsin B like protein</fullName>
    </submittedName>
</protein>
<dbReference type="GO" id="GO:0034587">
    <property type="term" value="P:piRNA processing"/>
    <property type="evidence" value="ECO:0007669"/>
    <property type="project" value="TreeGrafter"/>
</dbReference>
<keyword evidence="1" id="KW-0645">Protease</keyword>
<evidence type="ECO:0000259" key="9">
    <source>
        <dbReference type="SMART" id="SM00645"/>
    </source>
</evidence>
<dbReference type="InterPro" id="IPR002562">
    <property type="entry name" value="3'-5'_exonuclease_dom"/>
</dbReference>
<feature type="signal peptide" evidence="7">
    <location>
        <begin position="1"/>
        <end position="16"/>
    </location>
</feature>
<dbReference type="InterPro" id="IPR000668">
    <property type="entry name" value="Peptidase_C1A_C"/>
</dbReference>
<evidence type="ECO:0000313" key="11">
    <source>
        <dbReference type="Proteomes" id="UP000807504"/>
    </source>
</evidence>
<evidence type="ECO:0000256" key="2">
    <source>
        <dbReference type="ARBA" id="ARBA00022729"/>
    </source>
</evidence>
<keyword evidence="6" id="KW-1015">Disulfide bond</keyword>
<dbReference type="CDD" id="cd02620">
    <property type="entry name" value="Peptidase_C1A_CathepsinB"/>
    <property type="match status" value="1"/>
</dbReference>
<dbReference type="PRINTS" id="PR00705">
    <property type="entry name" value="PAPAIN"/>
</dbReference>
<keyword evidence="5" id="KW-0865">Zymogen</keyword>
<dbReference type="InterPro" id="IPR038765">
    <property type="entry name" value="Papain-like_cys_pep_sf"/>
</dbReference>
<dbReference type="InterPro" id="IPR012599">
    <property type="entry name" value="Propeptide_C1A"/>
</dbReference>
<dbReference type="PANTHER" id="PTHR46628:SF1">
    <property type="entry name" value="PIRNA BIOGENESIS PROTEIN EXD1"/>
    <property type="match status" value="1"/>
</dbReference>
<proteinExistence type="predicted"/>
<organism evidence="10 11">
    <name type="scientific">Argiope bruennichi</name>
    <name type="common">Wasp spider</name>
    <name type="synonym">Aranea bruennichi</name>
    <dbReference type="NCBI Taxonomy" id="94029"/>
    <lineage>
        <taxon>Eukaryota</taxon>
        <taxon>Metazoa</taxon>
        <taxon>Ecdysozoa</taxon>
        <taxon>Arthropoda</taxon>
        <taxon>Chelicerata</taxon>
        <taxon>Arachnida</taxon>
        <taxon>Araneae</taxon>
        <taxon>Araneomorphae</taxon>
        <taxon>Entelegynae</taxon>
        <taxon>Araneoidea</taxon>
        <taxon>Araneidae</taxon>
        <taxon>Argiope</taxon>
    </lineage>
</organism>
<evidence type="ECO:0000256" key="1">
    <source>
        <dbReference type="ARBA" id="ARBA00022670"/>
    </source>
</evidence>
<dbReference type="SMART" id="SM00645">
    <property type="entry name" value="Pept_C1"/>
    <property type="match status" value="1"/>
</dbReference>
<comment type="caution">
    <text evidence="10">The sequence shown here is derived from an EMBL/GenBank/DDBJ whole genome shotgun (WGS) entry which is preliminary data.</text>
</comment>
<dbReference type="Gene3D" id="3.30.420.10">
    <property type="entry name" value="Ribonuclease H-like superfamily/Ribonuclease H"/>
    <property type="match status" value="1"/>
</dbReference>
<dbReference type="PROSITE" id="PS00639">
    <property type="entry name" value="THIOL_PROTEASE_HIS"/>
    <property type="match status" value="1"/>
</dbReference>
<evidence type="ECO:0000313" key="10">
    <source>
        <dbReference type="EMBL" id="KAF8778746.1"/>
    </source>
</evidence>
<feature type="chain" id="PRO_5035733619" evidence="7">
    <location>
        <begin position="17"/>
        <end position="1205"/>
    </location>
</feature>
<evidence type="ECO:0000256" key="3">
    <source>
        <dbReference type="ARBA" id="ARBA00022801"/>
    </source>
</evidence>
<dbReference type="InterPro" id="IPR012337">
    <property type="entry name" value="RNaseH-like_sf"/>
</dbReference>
<reference evidence="10" key="1">
    <citation type="journal article" date="2020" name="bioRxiv">
        <title>Chromosome-level reference genome of the European wasp spider Argiope bruennichi: a resource for studies on range expansion and evolutionary adaptation.</title>
        <authorList>
            <person name="Sheffer M.M."/>
            <person name="Hoppe A."/>
            <person name="Krehenwinkel H."/>
            <person name="Uhl G."/>
            <person name="Kuss A.W."/>
            <person name="Jensen L."/>
            <person name="Jensen C."/>
            <person name="Gillespie R.G."/>
            <person name="Hoff K.J."/>
            <person name="Prost S."/>
        </authorList>
    </citation>
    <scope>NUCLEOTIDE SEQUENCE</scope>
</reference>
<evidence type="ECO:0000259" key="8">
    <source>
        <dbReference type="SMART" id="SM00474"/>
    </source>
</evidence>
<keyword evidence="3" id="KW-0378">Hydrolase</keyword>